<evidence type="ECO:0000256" key="4">
    <source>
        <dbReference type="ARBA" id="ARBA00023054"/>
    </source>
</evidence>
<dbReference type="FunFam" id="1.10.287.1060:FF:000001">
    <property type="entry name" value="Charged multivesicular body protein 4b"/>
    <property type="match status" value="1"/>
</dbReference>
<dbReference type="GO" id="GO:0005771">
    <property type="term" value="C:multivesicular body"/>
    <property type="evidence" value="ECO:0007669"/>
    <property type="project" value="TreeGrafter"/>
</dbReference>
<reference evidence="6" key="1">
    <citation type="submission" date="2023-03" db="EMBL/GenBank/DDBJ databases">
        <authorList>
            <person name="Steffen K."/>
            <person name="Cardenas P."/>
        </authorList>
    </citation>
    <scope>NUCLEOTIDE SEQUENCE</scope>
</reference>
<organism evidence="6 7">
    <name type="scientific">Geodia barretti</name>
    <name type="common">Barrett's horny sponge</name>
    <dbReference type="NCBI Taxonomy" id="519541"/>
    <lineage>
        <taxon>Eukaryota</taxon>
        <taxon>Metazoa</taxon>
        <taxon>Porifera</taxon>
        <taxon>Demospongiae</taxon>
        <taxon>Heteroscleromorpha</taxon>
        <taxon>Tetractinellida</taxon>
        <taxon>Astrophorina</taxon>
        <taxon>Geodiidae</taxon>
        <taxon>Geodia</taxon>
    </lineage>
</organism>
<dbReference type="AlphaFoldDB" id="A0AA35W6U2"/>
<comment type="similarity">
    <text evidence="2">Belongs to the SNF7 family.</text>
</comment>
<name>A0AA35W6U2_GEOBA</name>
<dbReference type="PANTHER" id="PTHR22761:SF10">
    <property type="entry name" value="GH13992P"/>
    <property type="match status" value="1"/>
</dbReference>
<dbReference type="GO" id="GO:0009898">
    <property type="term" value="C:cytoplasmic side of plasma membrane"/>
    <property type="evidence" value="ECO:0007669"/>
    <property type="project" value="TreeGrafter"/>
</dbReference>
<gene>
    <name evidence="6" type="ORF">GBAR_LOCUS6354</name>
</gene>
<evidence type="ECO:0000256" key="5">
    <source>
        <dbReference type="SAM" id="MobiDB-lite"/>
    </source>
</evidence>
<keyword evidence="7" id="KW-1185">Reference proteome</keyword>
<evidence type="ECO:0000313" key="6">
    <source>
        <dbReference type="EMBL" id="CAI8009489.1"/>
    </source>
</evidence>
<feature type="region of interest" description="Disordered" evidence="5">
    <location>
        <begin position="179"/>
        <end position="228"/>
    </location>
</feature>
<keyword evidence="3" id="KW-0967">Endosome</keyword>
<protein>
    <submittedName>
        <fullName evidence="6">Charged multivesicular body protein 4b</fullName>
    </submittedName>
</protein>
<dbReference type="GO" id="GO:0000815">
    <property type="term" value="C:ESCRT III complex"/>
    <property type="evidence" value="ECO:0007669"/>
    <property type="project" value="TreeGrafter"/>
</dbReference>
<comment type="subcellular location">
    <subcellularLocation>
        <location evidence="1">Late endosome</location>
    </subcellularLocation>
</comment>
<sequence>MDMVGKIFGFGKKGEPPSPQQAIQKLRETEEILNKKTEFLESKIDKEIETAKKNGTKNKRMALNALKRKKRLEKQLRQIDGTLSTIEFQRESLENAQTNTEVLKNMSYAAKALKAAHRQLEVDDIHDMMDDIAEQNEIAREISDAFVPLGEEFDEEELLAELEELEQKVLEDNLLDVQTPSSASLEDGSELQLPDVPTQAVPVAASRKKKSAANEDDDLRGLAAWATS</sequence>
<dbReference type="GO" id="GO:0006900">
    <property type="term" value="P:vesicle budding from membrane"/>
    <property type="evidence" value="ECO:0007669"/>
    <property type="project" value="TreeGrafter"/>
</dbReference>
<dbReference type="Proteomes" id="UP001174909">
    <property type="component" value="Unassembled WGS sequence"/>
</dbReference>
<dbReference type="Pfam" id="PF03357">
    <property type="entry name" value="Snf7"/>
    <property type="match status" value="1"/>
</dbReference>
<evidence type="ECO:0000256" key="3">
    <source>
        <dbReference type="ARBA" id="ARBA00022753"/>
    </source>
</evidence>
<dbReference type="GO" id="GO:0032511">
    <property type="term" value="P:late endosome to vacuole transport via multivesicular body sorting pathway"/>
    <property type="evidence" value="ECO:0007669"/>
    <property type="project" value="TreeGrafter"/>
</dbReference>
<proteinExistence type="inferred from homology"/>
<dbReference type="InterPro" id="IPR005024">
    <property type="entry name" value="Snf7_fam"/>
</dbReference>
<dbReference type="PANTHER" id="PTHR22761">
    <property type="entry name" value="CHARGED MULTIVESICULAR BODY PROTEIN"/>
    <property type="match status" value="1"/>
</dbReference>
<dbReference type="Gene3D" id="1.10.287.1060">
    <property type="entry name" value="ESAT-6-like"/>
    <property type="match status" value="1"/>
</dbReference>
<evidence type="ECO:0000313" key="7">
    <source>
        <dbReference type="Proteomes" id="UP001174909"/>
    </source>
</evidence>
<evidence type="ECO:0000256" key="1">
    <source>
        <dbReference type="ARBA" id="ARBA00004603"/>
    </source>
</evidence>
<accession>A0AA35W6U2</accession>
<comment type="caution">
    <text evidence="6">The sequence shown here is derived from an EMBL/GenBank/DDBJ whole genome shotgun (WGS) entry which is preliminary data.</text>
</comment>
<dbReference type="EMBL" id="CASHTH010000964">
    <property type="protein sequence ID" value="CAI8009489.1"/>
    <property type="molecule type" value="Genomic_DNA"/>
</dbReference>
<evidence type="ECO:0000256" key="2">
    <source>
        <dbReference type="ARBA" id="ARBA00006190"/>
    </source>
</evidence>
<keyword evidence="4" id="KW-0175">Coiled coil</keyword>
<feature type="region of interest" description="Disordered" evidence="5">
    <location>
        <begin position="1"/>
        <end position="20"/>
    </location>
</feature>